<evidence type="ECO:0000256" key="2">
    <source>
        <dbReference type="ARBA" id="ARBA00023143"/>
    </source>
</evidence>
<dbReference type="Pfam" id="PF00669">
    <property type="entry name" value="Flagellin_N"/>
    <property type="match status" value="1"/>
</dbReference>
<dbReference type="InterPro" id="IPR046358">
    <property type="entry name" value="Flagellin_C"/>
</dbReference>
<protein>
    <recommendedName>
        <fullName evidence="3">Flagellin</fullName>
    </recommendedName>
</protein>
<dbReference type="GO" id="GO:0005198">
    <property type="term" value="F:structural molecule activity"/>
    <property type="evidence" value="ECO:0007669"/>
    <property type="project" value="UniProtKB-UniRule"/>
</dbReference>
<feature type="domain" description="Flagellin N-terminal" evidence="4">
    <location>
        <begin position="4"/>
        <end position="138"/>
    </location>
</feature>
<name>A0A2V3VDE2_9SPHN</name>
<dbReference type="InterPro" id="IPR042187">
    <property type="entry name" value="Flagellin_C_sub2"/>
</dbReference>
<comment type="subcellular location">
    <subcellularLocation>
        <location evidence="3">Secreted</location>
    </subcellularLocation>
    <subcellularLocation>
        <location evidence="3">Bacterial flagellum</location>
    </subcellularLocation>
</comment>
<dbReference type="PANTHER" id="PTHR42792">
    <property type="entry name" value="FLAGELLIN"/>
    <property type="match status" value="1"/>
</dbReference>
<dbReference type="OrthoDB" id="9796789at2"/>
<evidence type="ECO:0000256" key="1">
    <source>
        <dbReference type="ARBA" id="ARBA00005709"/>
    </source>
</evidence>
<dbReference type="RefSeq" id="WP_110297877.1">
    <property type="nucleotide sequence ID" value="NZ_QJJM01000003.1"/>
</dbReference>
<dbReference type="InterPro" id="IPR001029">
    <property type="entry name" value="Flagellin_N"/>
</dbReference>
<dbReference type="AlphaFoldDB" id="A0A2V3VDE2"/>
<keyword evidence="6" id="KW-0282">Flagellum</keyword>
<reference evidence="6 7" key="1">
    <citation type="submission" date="2018-05" db="EMBL/GenBank/DDBJ databases">
        <title>Genomic Encyclopedia of Type Strains, Phase IV (KMG-IV): sequencing the most valuable type-strain genomes for metagenomic binning, comparative biology and taxonomic classification.</title>
        <authorList>
            <person name="Goeker M."/>
        </authorList>
    </citation>
    <scope>NUCLEOTIDE SEQUENCE [LARGE SCALE GENOMIC DNA]</scope>
    <source>
        <strain evidence="6 7">DSM 3183</strain>
    </source>
</reference>
<keyword evidence="3" id="KW-0964">Secreted</keyword>
<dbReference type="GO" id="GO:0009288">
    <property type="term" value="C:bacterial-type flagellum"/>
    <property type="evidence" value="ECO:0007669"/>
    <property type="project" value="UniProtKB-SubCell"/>
</dbReference>
<evidence type="ECO:0000259" key="4">
    <source>
        <dbReference type="Pfam" id="PF00669"/>
    </source>
</evidence>
<keyword evidence="7" id="KW-1185">Reference proteome</keyword>
<comment type="similarity">
    <text evidence="1 3">Belongs to the bacterial flagellin family.</text>
</comment>
<dbReference type="EMBL" id="QJJM01000003">
    <property type="protein sequence ID" value="PXW78075.1"/>
    <property type="molecule type" value="Genomic_DNA"/>
</dbReference>
<evidence type="ECO:0000259" key="5">
    <source>
        <dbReference type="Pfam" id="PF00700"/>
    </source>
</evidence>
<accession>A0A2V3VDE2</accession>
<keyword evidence="6" id="KW-0969">Cilium</keyword>
<evidence type="ECO:0000256" key="3">
    <source>
        <dbReference type="RuleBase" id="RU362073"/>
    </source>
</evidence>
<dbReference type="GO" id="GO:0005576">
    <property type="term" value="C:extracellular region"/>
    <property type="evidence" value="ECO:0007669"/>
    <property type="project" value="UniProtKB-SubCell"/>
</dbReference>
<keyword evidence="2 3" id="KW-0975">Bacterial flagellum</keyword>
<comment type="function">
    <text evidence="3">Flagellin is the subunit protein which polymerizes to form the filaments of bacterial flagella.</text>
</comment>
<organism evidence="6 7">
    <name type="scientific">Blastomonas natatoria</name>
    <dbReference type="NCBI Taxonomy" id="34015"/>
    <lineage>
        <taxon>Bacteria</taxon>
        <taxon>Pseudomonadati</taxon>
        <taxon>Pseudomonadota</taxon>
        <taxon>Alphaproteobacteria</taxon>
        <taxon>Sphingomonadales</taxon>
        <taxon>Sphingomonadaceae</taxon>
        <taxon>Blastomonas</taxon>
    </lineage>
</organism>
<sequence length="282" mass="28895">MTVIGTNVSALRAANASTTAQASLSKSIDRLSTGKRINSAADDAAGNAIATRMTSQIRGLNQAVRNANDGISLVQTAEGGMNEIVNMVQRMRELAVQSASGTLGSSDRTNLQAEVTALMGQVNDVASRTTFNGVSLLNVPQTPTPAPTIAIQTGVGSGETVEVATANVTTVGLGLAVSATPTLLDIDDATAASNALTALDNALGILTTAQANLGASQNRLQATVSSLVNRSTNLSEARSRIQDANFSEESTNLARSQILSQASTAMLAQANQSQQGVLSLIR</sequence>
<gene>
    <name evidence="6" type="ORF">C7451_103183</name>
</gene>
<dbReference type="SUPFAM" id="SSF64518">
    <property type="entry name" value="Phase 1 flagellin"/>
    <property type="match status" value="1"/>
</dbReference>
<dbReference type="Pfam" id="PF00700">
    <property type="entry name" value="Flagellin_C"/>
    <property type="match status" value="1"/>
</dbReference>
<dbReference type="PANTHER" id="PTHR42792:SF2">
    <property type="entry name" value="FLAGELLIN"/>
    <property type="match status" value="1"/>
</dbReference>
<dbReference type="InterPro" id="IPR001492">
    <property type="entry name" value="Flagellin"/>
</dbReference>
<dbReference type="Gene3D" id="6.10.10.10">
    <property type="entry name" value="Flagellar export chaperone, C-terminal domain"/>
    <property type="match status" value="1"/>
</dbReference>
<evidence type="ECO:0000313" key="6">
    <source>
        <dbReference type="EMBL" id="PXW78075.1"/>
    </source>
</evidence>
<proteinExistence type="inferred from homology"/>
<comment type="caution">
    <text evidence="6">The sequence shown here is derived from an EMBL/GenBank/DDBJ whole genome shotgun (WGS) entry which is preliminary data.</text>
</comment>
<dbReference type="Gene3D" id="1.20.1330.10">
    <property type="entry name" value="f41 fragment of flagellin, N-terminal domain"/>
    <property type="match status" value="1"/>
</dbReference>
<dbReference type="Proteomes" id="UP000248014">
    <property type="component" value="Unassembled WGS sequence"/>
</dbReference>
<feature type="domain" description="Flagellin C-terminal" evidence="5">
    <location>
        <begin position="197"/>
        <end position="281"/>
    </location>
</feature>
<dbReference type="PRINTS" id="PR00207">
    <property type="entry name" value="FLAGELLIN"/>
</dbReference>
<evidence type="ECO:0000313" key="7">
    <source>
        <dbReference type="Proteomes" id="UP000248014"/>
    </source>
</evidence>
<keyword evidence="6" id="KW-0966">Cell projection</keyword>